<organism evidence="2 3">
    <name type="scientific">Serendipita vermifera MAFF 305830</name>
    <dbReference type="NCBI Taxonomy" id="933852"/>
    <lineage>
        <taxon>Eukaryota</taxon>
        <taxon>Fungi</taxon>
        <taxon>Dikarya</taxon>
        <taxon>Basidiomycota</taxon>
        <taxon>Agaricomycotina</taxon>
        <taxon>Agaricomycetes</taxon>
        <taxon>Sebacinales</taxon>
        <taxon>Serendipitaceae</taxon>
        <taxon>Serendipita</taxon>
    </lineage>
</organism>
<keyword evidence="3" id="KW-1185">Reference proteome</keyword>
<name>A0A0C2WCV5_SERVB</name>
<feature type="compositionally biased region" description="Pro residues" evidence="1">
    <location>
        <begin position="168"/>
        <end position="179"/>
    </location>
</feature>
<dbReference type="HOGENOM" id="CLU_083372_0_0_1"/>
<evidence type="ECO:0000313" key="3">
    <source>
        <dbReference type="Proteomes" id="UP000054097"/>
    </source>
</evidence>
<dbReference type="STRING" id="933852.A0A0C2WCV5"/>
<dbReference type="OrthoDB" id="2507336at2759"/>
<protein>
    <submittedName>
        <fullName evidence="2">Uncharacterized protein</fullName>
    </submittedName>
</protein>
<dbReference type="AlphaFoldDB" id="A0A0C2WCV5"/>
<dbReference type="Proteomes" id="UP000054097">
    <property type="component" value="Unassembled WGS sequence"/>
</dbReference>
<gene>
    <name evidence="2" type="ORF">M408DRAFT_234148</name>
</gene>
<reference evidence="3" key="2">
    <citation type="submission" date="2015-01" db="EMBL/GenBank/DDBJ databases">
        <title>Evolutionary Origins and Diversification of the Mycorrhizal Mutualists.</title>
        <authorList>
            <consortium name="DOE Joint Genome Institute"/>
            <consortium name="Mycorrhizal Genomics Consortium"/>
            <person name="Kohler A."/>
            <person name="Kuo A."/>
            <person name="Nagy L.G."/>
            <person name="Floudas D."/>
            <person name="Copeland A."/>
            <person name="Barry K.W."/>
            <person name="Cichocki N."/>
            <person name="Veneault-Fourrey C."/>
            <person name="LaButti K."/>
            <person name="Lindquist E.A."/>
            <person name="Lipzen A."/>
            <person name="Lundell T."/>
            <person name="Morin E."/>
            <person name="Murat C."/>
            <person name="Riley R."/>
            <person name="Ohm R."/>
            <person name="Sun H."/>
            <person name="Tunlid A."/>
            <person name="Henrissat B."/>
            <person name="Grigoriev I.V."/>
            <person name="Hibbett D.S."/>
            <person name="Martin F."/>
        </authorList>
    </citation>
    <scope>NUCLEOTIDE SEQUENCE [LARGE SCALE GENOMIC DNA]</scope>
    <source>
        <strain evidence="3">MAFF 305830</strain>
    </source>
</reference>
<dbReference type="EMBL" id="KN824325">
    <property type="protein sequence ID" value="KIM24288.1"/>
    <property type="molecule type" value="Genomic_DNA"/>
</dbReference>
<feature type="region of interest" description="Disordered" evidence="1">
    <location>
        <begin position="75"/>
        <end position="182"/>
    </location>
</feature>
<reference evidence="2 3" key="1">
    <citation type="submission" date="2014-04" db="EMBL/GenBank/DDBJ databases">
        <authorList>
            <consortium name="DOE Joint Genome Institute"/>
            <person name="Kuo A."/>
            <person name="Zuccaro A."/>
            <person name="Kohler A."/>
            <person name="Nagy L.G."/>
            <person name="Floudas D."/>
            <person name="Copeland A."/>
            <person name="Barry K.W."/>
            <person name="Cichocki N."/>
            <person name="Veneault-Fourrey C."/>
            <person name="LaButti K."/>
            <person name="Lindquist E.A."/>
            <person name="Lipzen A."/>
            <person name="Lundell T."/>
            <person name="Morin E."/>
            <person name="Murat C."/>
            <person name="Sun H."/>
            <person name="Tunlid A."/>
            <person name="Henrissat B."/>
            <person name="Grigoriev I.V."/>
            <person name="Hibbett D.S."/>
            <person name="Martin F."/>
            <person name="Nordberg H.P."/>
            <person name="Cantor M.N."/>
            <person name="Hua S.X."/>
        </authorList>
    </citation>
    <scope>NUCLEOTIDE SEQUENCE [LARGE SCALE GENOMIC DNA]</scope>
    <source>
        <strain evidence="2 3">MAFF 305830</strain>
    </source>
</reference>
<evidence type="ECO:0000256" key="1">
    <source>
        <dbReference type="SAM" id="MobiDB-lite"/>
    </source>
</evidence>
<accession>A0A0C2WCV5</accession>
<feature type="compositionally biased region" description="Low complexity" evidence="1">
    <location>
        <begin position="132"/>
        <end position="141"/>
    </location>
</feature>
<sequence>MQQNNETIDAVRAAVATHVPMDIKGHLNEFSKSLAEEVRLLLREVGKLREEKRNIQYEIGCMLCLKSKYGPGGEFDPEWRPTTGPLAEGPPMPSAPGEENPVPPPDDRPMTAPPAWRTIHTKRKAPKKREQQAPPASVQAPAPAPPPAMPSAPAPVPMPMPVHHHVPTAPPASAMPPPSMMDQSRQQSWYAWQRKYLSLWPRFTDAHYFYSRSEIRPLVPFKCSYV</sequence>
<feature type="compositionally biased region" description="Pro residues" evidence="1">
    <location>
        <begin position="142"/>
        <end position="160"/>
    </location>
</feature>
<evidence type="ECO:0000313" key="2">
    <source>
        <dbReference type="EMBL" id="KIM24288.1"/>
    </source>
</evidence>
<proteinExistence type="predicted"/>